<dbReference type="RefSeq" id="WP_145311505.1">
    <property type="nucleotide sequence ID" value="NZ_CP037452.1"/>
</dbReference>
<keyword evidence="2" id="KW-1185">Reference proteome</keyword>
<evidence type="ECO:0000313" key="2">
    <source>
        <dbReference type="Proteomes" id="UP000318313"/>
    </source>
</evidence>
<proteinExistence type="predicted"/>
<evidence type="ECO:0000313" key="1">
    <source>
        <dbReference type="EMBL" id="QDV52140.1"/>
    </source>
</evidence>
<dbReference type="Proteomes" id="UP000318313">
    <property type="component" value="Chromosome"/>
</dbReference>
<sequence length="206" mass="23683">MFDGIVYARADAMSDQERRWFDNIKKAIFESDKAFTDGNKEDYCFEALCKGIDTAKTLRLSLRGDDCSTTNNKKRFTEFLDLDIPGFKSDITLFDHRQEKNVSYSFSSMIYAIRCMIHENENLNAAEQPDYHILLDWNFKAPEQALGIYKGDQITLNARSIWLRLREVLVKFTQGIEAMIAIENGRGCSMGPAPYNSIRPIKHDIS</sequence>
<name>A0A518IGB7_9PLAN</name>
<accession>A0A518IGB7</accession>
<dbReference type="OrthoDB" id="9976094at2"/>
<protein>
    <submittedName>
        <fullName evidence="1">Uncharacterized protein</fullName>
    </submittedName>
</protein>
<gene>
    <name evidence="1" type="ORF">Enr17x_42000</name>
</gene>
<dbReference type="AlphaFoldDB" id="A0A518IGB7"/>
<dbReference type="KEGG" id="gfm:Enr17x_42000"/>
<reference evidence="1 2" key="1">
    <citation type="submission" date="2019-03" db="EMBL/GenBank/DDBJ databases">
        <title>Deep-cultivation of Planctomycetes and their phenomic and genomic characterization uncovers novel biology.</title>
        <authorList>
            <person name="Wiegand S."/>
            <person name="Jogler M."/>
            <person name="Boedeker C."/>
            <person name="Pinto D."/>
            <person name="Vollmers J."/>
            <person name="Rivas-Marin E."/>
            <person name="Kohn T."/>
            <person name="Peeters S.H."/>
            <person name="Heuer A."/>
            <person name="Rast P."/>
            <person name="Oberbeckmann S."/>
            <person name="Bunk B."/>
            <person name="Jeske O."/>
            <person name="Meyerdierks A."/>
            <person name="Storesund J.E."/>
            <person name="Kallscheuer N."/>
            <person name="Luecker S."/>
            <person name="Lage O.M."/>
            <person name="Pohl T."/>
            <person name="Merkel B.J."/>
            <person name="Hornburger P."/>
            <person name="Mueller R.-W."/>
            <person name="Bruemmer F."/>
            <person name="Labrenz M."/>
            <person name="Spormann A.M."/>
            <person name="Op den Camp H."/>
            <person name="Overmann J."/>
            <person name="Amann R."/>
            <person name="Jetten M.S.M."/>
            <person name="Mascher T."/>
            <person name="Medema M.H."/>
            <person name="Devos D.P."/>
            <person name="Kaster A.-K."/>
            <person name="Ovreas L."/>
            <person name="Rohde M."/>
            <person name="Galperin M.Y."/>
            <person name="Jogler C."/>
        </authorList>
    </citation>
    <scope>NUCLEOTIDE SEQUENCE [LARGE SCALE GENOMIC DNA]</scope>
    <source>
        <strain evidence="1 2">Enr17</strain>
    </source>
</reference>
<dbReference type="EMBL" id="CP037452">
    <property type="protein sequence ID" value="QDV52140.1"/>
    <property type="molecule type" value="Genomic_DNA"/>
</dbReference>
<organism evidence="1 2">
    <name type="scientific">Gimesia fumaroli</name>
    <dbReference type="NCBI Taxonomy" id="2527976"/>
    <lineage>
        <taxon>Bacteria</taxon>
        <taxon>Pseudomonadati</taxon>
        <taxon>Planctomycetota</taxon>
        <taxon>Planctomycetia</taxon>
        <taxon>Planctomycetales</taxon>
        <taxon>Planctomycetaceae</taxon>
        <taxon>Gimesia</taxon>
    </lineage>
</organism>